<reference evidence="2 3" key="1">
    <citation type="submission" date="2015-07" db="EMBL/GenBank/DDBJ databases">
        <authorList>
            <person name="Noorani M."/>
        </authorList>
    </citation>
    <scope>NUCLEOTIDE SEQUENCE [LARGE SCALE GENOMIC DNA]</scope>
    <source>
        <strain evidence="2 3">NRRL B-24567</strain>
    </source>
</reference>
<accession>A0A0M9X805</accession>
<dbReference type="AlphaFoldDB" id="A0A0M9X805"/>
<evidence type="ECO:0000313" key="2">
    <source>
        <dbReference type="EMBL" id="KOT37506.1"/>
    </source>
</evidence>
<dbReference type="Proteomes" id="UP000037773">
    <property type="component" value="Unassembled WGS sequence"/>
</dbReference>
<proteinExistence type="predicted"/>
<dbReference type="PANTHER" id="PTHR36846:SF1">
    <property type="entry name" value="PROTEIN VIAA"/>
    <property type="match status" value="1"/>
</dbReference>
<gene>
    <name evidence="2" type="ORF">ADK41_19260</name>
</gene>
<organism evidence="2 3">
    <name type="scientific">Streptomyces caelestis</name>
    <dbReference type="NCBI Taxonomy" id="36816"/>
    <lineage>
        <taxon>Bacteria</taxon>
        <taxon>Bacillati</taxon>
        <taxon>Actinomycetota</taxon>
        <taxon>Actinomycetes</taxon>
        <taxon>Kitasatosporales</taxon>
        <taxon>Streptomycetaceae</taxon>
        <taxon>Streptomyces</taxon>
    </lineage>
</organism>
<dbReference type="PATRIC" id="fig|36816.3.peg.4172"/>
<evidence type="ECO:0000313" key="3">
    <source>
        <dbReference type="Proteomes" id="UP000037773"/>
    </source>
</evidence>
<comment type="caution">
    <text evidence="2">The sequence shown here is derived from an EMBL/GenBank/DDBJ whole genome shotgun (WGS) entry which is preliminary data.</text>
</comment>
<evidence type="ECO:0000256" key="1">
    <source>
        <dbReference type="SAM" id="MobiDB-lite"/>
    </source>
</evidence>
<protein>
    <submittedName>
        <fullName evidence="2">Uncharacterized protein</fullName>
    </submittedName>
</protein>
<dbReference type="PANTHER" id="PTHR36846">
    <property type="entry name" value="PROTEIN VIAA"/>
    <property type="match status" value="1"/>
</dbReference>
<dbReference type="EMBL" id="LGCN01000197">
    <property type="protein sequence ID" value="KOT37506.1"/>
    <property type="molecule type" value="Genomic_DNA"/>
</dbReference>
<keyword evidence="3" id="KW-1185">Reference proteome</keyword>
<sequence>MGAEDTAGRLRPVGDEPSERSHERADIVRTLLVTLLAGQHSSVLGPPGRAEFHDTARARGDIAMITDDDCGVTEQWTRAWNATGRRPGFRVFGLVGGVPRAAAAGSALQALCDDLRLIEDLTDVHTTAGLSRVM</sequence>
<name>A0A0M9X805_9ACTN</name>
<feature type="region of interest" description="Disordered" evidence="1">
    <location>
        <begin position="1"/>
        <end position="23"/>
    </location>
</feature>